<feature type="domain" description="G" evidence="2">
    <location>
        <begin position="51"/>
        <end position="159"/>
    </location>
</feature>
<dbReference type="PANTHER" id="PTHR42698:SF1">
    <property type="entry name" value="GTPASE ERA, MITOCHONDRIAL"/>
    <property type="match status" value="1"/>
</dbReference>
<reference evidence="4" key="1">
    <citation type="submission" date="2016-10" db="EMBL/GenBank/DDBJ databases">
        <authorList>
            <person name="Varghese N."/>
            <person name="Submissions S."/>
        </authorList>
    </citation>
    <scope>NUCLEOTIDE SEQUENCE [LARGE SCALE GENOMIC DNA]</scope>
    <source>
        <strain evidence="4">KPR-1</strain>
    </source>
</reference>
<dbReference type="AlphaFoldDB" id="A0A1H3WK60"/>
<evidence type="ECO:0000259" key="2">
    <source>
        <dbReference type="Pfam" id="PF01926"/>
    </source>
</evidence>
<keyword evidence="1" id="KW-0472">Membrane</keyword>
<dbReference type="GO" id="GO:0019843">
    <property type="term" value="F:rRNA binding"/>
    <property type="evidence" value="ECO:0007669"/>
    <property type="project" value="TreeGrafter"/>
</dbReference>
<evidence type="ECO:0000313" key="3">
    <source>
        <dbReference type="EMBL" id="SDZ86722.1"/>
    </source>
</evidence>
<feature type="transmembrane region" description="Helical" evidence="1">
    <location>
        <begin position="449"/>
        <end position="470"/>
    </location>
</feature>
<dbReference type="InterPro" id="IPR027417">
    <property type="entry name" value="P-loop_NTPase"/>
</dbReference>
<dbReference type="InterPro" id="IPR006073">
    <property type="entry name" value="GTP-bd"/>
</dbReference>
<dbReference type="GO" id="GO:0005525">
    <property type="term" value="F:GTP binding"/>
    <property type="evidence" value="ECO:0007669"/>
    <property type="project" value="InterPro"/>
</dbReference>
<keyword evidence="4" id="KW-1185">Reference proteome</keyword>
<keyword evidence="1" id="KW-0812">Transmembrane</keyword>
<dbReference type="PANTHER" id="PTHR42698">
    <property type="entry name" value="GTPASE ERA"/>
    <property type="match status" value="1"/>
</dbReference>
<dbReference type="GO" id="GO:0043024">
    <property type="term" value="F:ribosomal small subunit binding"/>
    <property type="evidence" value="ECO:0007669"/>
    <property type="project" value="TreeGrafter"/>
</dbReference>
<dbReference type="RefSeq" id="WP_092561559.1">
    <property type="nucleotide sequence ID" value="NZ_FNQV01000002.1"/>
</dbReference>
<dbReference type="Pfam" id="PF01926">
    <property type="entry name" value="MMR_HSR1"/>
    <property type="match status" value="1"/>
</dbReference>
<dbReference type="SUPFAM" id="SSF52540">
    <property type="entry name" value="P-loop containing nucleoside triphosphate hydrolases"/>
    <property type="match status" value="1"/>
</dbReference>
<protein>
    <submittedName>
        <fullName evidence="3">50S ribosome-binding GTPase</fullName>
    </submittedName>
</protein>
<name>A0A1H3WK60_9ACTO</name>
<dbReference type="Gene3D" id="3.40.50.300">
    <property type="entry name" value="P-loop containing nucleotide triphosphate hydrolases"/>
    <property type="match status" value="1"/>
</dbReference>
<evidence type="ECO:0000256" key="1">
    <source>
        <dbReference type="SAM" id="Phobius"/>
    </source>
</evidence>
<dbReference type="EMBL" id="FNQV01000002">
    <property type="protein sequence ID" value="SDZ86722.1"/>
    <property type="molecule type" value="Genomic_DNA"/>
</dbReference>
<feature type="transmembrane region" description="Helical" evidence="1">
    <location>
        <begin position="415"/>
        <end position="437"/>
    </location>
</feature>
<dbReference type="OrthoDB" id="974105at2"/>
<sequence>MATIAEHLNHLTRALDFADGRFDPAVIEAGREVVSNVSARGSVDTTRTVASLFGTTGSGKSSLLNALTKTSFARVAHTRPTTTEPLALARAVDAETTALLDWLEVSQRATSEVLSKDLVLVDLPDIDSVERHHRELSEKMAKVVDVLVWVMDPQKYADAVVHHDFLAPLARHADVTVVVLNQIDQIAPADVPGVVADVKRLLAADGLSKVEVVTTSAKTGAGVTQLRETLEGIASRQEAVRAKSRAEITHVAKRLLAEVDSSETSLAPTQPLVTAAARAAGMDALTSAVARSYQRRSTQHVGWPFVRWVARLRPDPLAKLHIAAGRKDRIEREAIVPTTSLPAPTAVQAANVRSSAHEFVLGSAKNLPDRWRNELVADTQARIPALTDSLDEALARVELPLAPAHWWTLASIIQVLAAIAVLVGGGWLAAIAVASYLQFDLSAPTWHGIPVPTLILLAGLAIGLLLALIGRLTARAGAKRRAAITRSRVMTAVDSRIERQLIQPVREQLEDYSFFVDAARRAAGTR</sequence>
<organism evidence="3 4">
    <name type="scientific">Bowdeniella nasicola</name>
    <dbReference type="NCBI Taxonomy" id="208480"/>
    <lineage>
        <taxon>Bacteria</taxon>
        <taxon>Bacillati</taxon>
        <taxon>Actinomycetota</taxon>
        <taxon>Actinomycetes</taxon>
        <taxon>Actinomycetales</taxon>
        <taxon>Actinomycetaceae</taxon>
        <taxon>Bowdeniella</taxon>
    </lineage>
</organism>
<dbReference type="GO" id="GO:0005829">
    <property type="term" value="C:cytosol"/>
    <property type="evidence" value="ECO:0007669"/>
    <property type="project" value="TreeGrafter"/>
</dbReference>
<proteinExistence type="predicted"/>
<gene>
    <name evidence="3" type="ORF">SAMN02910418_00455</name>
</gene>
<accession>A0A1H3WK60</accession>
<dbReference type="Proteomes" id="UP000199288">
    <property type="component" value="Unassembled WGS sequence"/>
</dbReference>
<dbReference type="InterPro" id="IPR005662">
    <property type="entry name" value="GTPase_Era-like"/>
</dbReference>
<dbReference type="GO" id="GO:0000028">
    <property type="term" value="P:ribosomal small subunit assembly"/>
    <property type="evidence" value="ECO:0007669"/>
    <property type="project" value="TreeGrafter"/>
</dbReference>
<evidence type="ECO:0000313" key="4">
    <source>
        <dbReference type="Proteomes" id="UP000199288"/>
    </source>
</evidence>
<keyword evidence="1" id="KW-1133">Transmembrane helix</keyword>